<dbReference type="InterPro" id="IPR003784">
    <property type="entry name" value="BioY"/>
</dbReference>
<name>A0ABS2GX88_9LACO</name>
<dbReference type="Gene3D" id="1.10.1760.20">
    <property type="match status" value="1"/>
</dbReference>
<evidence type="ECO:0000256" key="3">
    <source>
        <dbReference type="SAM" id="Phobius"/>
    </source>
</evidence>
<comment type="subcellular location">
    <subcellularLocation>
        <location evidence="2">Cell membrane</location>
        <topology evidence="2">Multi-pass membrane protein</topology>
    </subcellularLocation>
</comment>
<evidence type="ECO:0000313" key="5">
    <source>
        <dbReference type="Proteomes" id="UP000785625"/>
    </source>
</evidence>
<keyword evidence="5" id="KW-1185">Reference proteome</keyword>
<feature type="transmembrane region" description="Helical" evidence="3">
    <location>
        <begin position="51"/>
        <end position="71"/>
    </location>
</feature>
<dbReference type="PIRSF" id="PIRSF016661">
    <property type="entry name" value="BioY"/>
    <property type="match status" value="1"/>
</dbReference>
<evidence type="ECO:0000256" key="2">
    <source>
        <dbReference type="PIRNR" id="PIRNR016661"/>
    </source>
</evidence>
<dbReference type="Proteomes" id="UP000785625">
    <property type="component" value="Unassembled WGS sequence"/>
</dbReference>
<dbReference type="PANTHER" id="PTHR34295:SF1">
    <property type="entry name" value="BIOTIN TRANSPORTER BIOY"/>
    <property type="match status" value="1"/>
</dbReference>
<evidence type="ECO:0000313" key="4">
    <source>
        <dbReference type="EMBL" id="MBM6940902.1"/>
    </source>
</evidence>
<dbReference type="PANTHER" id="PTHR34295">
    <property type="entry name" value="BIOTIN TRANSPORTER BIOY"/>
    <property type="match status" value="1"/>
</dbReference>
<dbReference type="Pfam" id="PF02632">
    <property type="entry name" value="BioY"/>
    <property type="match status" value="1"/>
</dbReference>
<proteinExistence type="inferred from homology"/>
<feature type="transmembrane region" description="Helical" evidence="3">
    <location>
        <begin position="108"/>
        <end position="129"/>
    </location>
</feature>
<accession>A0ABS2GX88</accession>
<keyword evidence="2 3" id="KW-0472">Membrane</keyword>
<evidence type="ECO:0000256" key="1">
    <source>
        <dbReference type="ARBA" id="ARBA00010692"/>
    </source>
</evidence>
<keyword evidence="3" id="KW-0812">Transmembrane</keyword>
<reference evidence="4 5" key="1">
    <citation type="journal article" date="2021" name="Sci. Rep.">
        <title>The distribution of antibiotic resistance genes in chicken gut microbiota commensals.</title>
        <authorList>
            <person name="Juricova H."/>
            <person name="Matiasovicova J."/>
            <person name="Kubasova T."/>
            <person name="Cejkova D."/>
            <person name="Rychlik I."/>
        </authorList>
    </citation>
    <scope>NUCLEOTIDE SEQUENCE [LARGE SCALE GENOMIC DNA]</scope>
    <source>
        <strain evidence="4 5">An574</strain>
    </source>
</reference>
<comment type="similarity">
    <text evidence="1 2">Belongs to the BioY family.</text>
</comment>
<dbReference type="EMBL" id="JACJKU010000046">
    <property type="protein sequence ID" value="MBM6940902.1"/>
    <property type="molecule type" value="Genomic_DNA"/>
</dbReference>
<gene>
    <name evidence="4" type="ORF">H5975_05320</name>
</gene>
<feature type="transmembrane region" description="Helical" evidence="3">
    <location>
        <begin position="12"/>
        <end position="31"/>
    </location>
</feature>
<feature type="transmembrane region" description="Helical" evidence="3">
    <location>
        <begin position="83"/>
        <end position="102"/>
    </location>
</feature>
<comment type="caution">
    <text evidence="4">The sequence shown here is derived from an EMBL/GenBank/DDBJ whole genome shotgun (WGS) entry which is preliminary data.</text>
</comment>
<keyword evidence="3" id="KW-1133">Transmembrane helix</keyword>
<sequence>MKTRRIARDGIMLAMLIICSQLSIPLPMVPLTMQTFAVGLVATMLPVGETLLIISTYLIIGIAGIPVFANYTGGIAIINSPMGGYLIGFLVYGLLTSGYLKLTKFSSLHLIIANVIGASAQLLIGSLWLMYFNHLHLGSALLIGFVAFIVPGIIKIGLIWAVAKQLNAIQIFQRA</sequence>
<organism evidence="4 5">
    <name type="scientific">Limosilactobacillus coleohominis</name>
    <dbReference type="NCBI Taxonomy" id="181675"/>
    <lineage>
        <taxon>Bacteria</taxon>
        <taxon>Bacillati</taxon>
        <taxon>Bacillota</taxon>
        <taxon>Bacilli</taxon>
        <taxon>Lactobacillales</taxon>
        <taxon>Lactobacillaceae</taxon>
        <taxon>Limosilactobacillus</taxon>
    </lineage>
</organism>
<dbReference type="RefSeq" id="WP_204785188.1">
    <property type="nucleotide sequence ID" value="NZ_CALVGD010000077.1"/>
</dbReference>
<keyword evidence="2" id="KW-0813">Transport</keyword>
<protein>
    <recommendedName>
        <fullName evidence="2">Biotin transporter</fullName>
    </recommendedName>
</protein>
<keyword evidence="2" id="KW-1003">Cell membrane</keyword>
<feature type="transmembrane region" description="Helical" evidence="3">
    <location>
        <begin position="141"/>
        <end position="163"/>
    </location>
</feature>